<proteinExistence type="predicted"/>
<evidence type="ECO:0000313" key="2">
    <source>
        <dbReference type="EMBL" id="CAE4565513.1"/>
    </source>
</evidence>
<sequence>MPAAARHAAVCLVGIPNFFDVCAPYLREHLFEPLDADVFAYVPWAAGATGFDARLLGPRLVAVRREVENISERFRAAAPQRWWSATARIKGNWLGCWVPHAGAPRREGAGLCIAYGGRRCLEMISAHERSRAARYRLVVQSRPDLLWKEPHPLPAHFAGERTVWVPEGHDWGGLNDRHAVMGRDTADAYLGGGWSDLLSGAAARLLLRRLGPRQALNCSPAARDRNGAPESALPCATNEMWLALRLAAGGVRVVRFTSSADVLKARSAAHLCGDASAALDADGPCLQRLAVLLGRELGLAEDAADELDVWRRLQRWCSLHKRDKEHLGGDAAAPPQVPCEALLVDLLLAEASSRQGRPCVQLLAELRRSACSGESEAQQTALWTQ</sequence>
<dbReference type="InterPro" id="IPR056698">
    <property type="entry name" value="DUF7796"/>
</dbReference>
<dbReference type="Pfam" id="PF25072">
    <property type="entry name" value="DUF7796"/>
    <property type="match status" value="1"/>
</dbReference>
<evidence type="ECO:0000259" key="1">
    <source>
        <dbReference type="Pfam" id="PF25072"/>
    </source>
</evidence>
<dbReference type="AlphaFoldDB" id="A0A7S4V5H1"/>
<gene>
    <name evidence="2" type="ORF">AMON00008_LOCUS5132</name>
</gene>
<dbReference type="EMBL" id="HBNR01007810">
    <property type="protein sequence ID" value="CAE4565513.1"/>
    <property type="molecule type" value="Transcribed_RNA"/>
</dbReference>
<feature type="domain" description="DUF7796" evidence="1">
    <location>
        <begin position="120"/>
        <end position="186"/>
    </location>
</feature>
<reference evidence="2" key="1">
    <citation type="submission" date="2021-01" db="EMBL/GenBank/DDBJ databases">
        <authorList>
            <person name="Corre E."/>
            <person name="Pelletier E."/>
            <person name="Niang G."/>
            <person name="Scheremetjew M."/>
            <person name="Finn R."/>
            <person name="Kale V."/>
            <person name="Holt S."/>
            <person name="Cochrane G."/>
            <person name="Meng A."/>
            <person name="Brown T."/>
            <person name="Cohen L."/>
        </authorList>
    </citation>
    <scope>NUCLEOTIDE SEQUENCE</scope>
    <source>
        <strain evidence="2">CCMP3105</strain>
    </source>
</reference>
<accession>A0A7S4V5H1</accession>
<organism evidence="2">
    <name type="scientific">Alexandrium monilatum</name>
    <dbReference type="NCBI Taxonomy" id="311494"/>
    <lineage>
        <taxon>Eukaryota</taxon>
        <taxon>Sar</taxon>
        <taxon>Alveolata</taxon>
        <taxon>Dinophyceae</taxon>
        <taxon>Gonyaulacales</taxon>
        <taxon>Pyrocystaceae</taxon>
        <taxon>Alexandrium</taxon>
    </lineage>
</organism>
<dbReference type="PANTHER" id="PTHR35112:SF1">
    <property type="entry name" value="RING_FYVE_PHD ZINC FINGER SUPERFAMILY PROTEIN"/>
    <property type="match status" value="1"/>
</dbReference>
<protein>
    <recommendedName>
        <fullName evidence="1">DUF7796 domain-containing protein</fullName>
    </recommendedName>
</protein>
<name>A0A7S4V5H1_9DINO</name>
<dbReference type="PANTHER" id="PTHR35112">
    <property type="entry name" value="OS08G0360500 PROTEIN"/>
    <property type="match status" value="1"/>
</dbReference>